<name>A0A8T9Q6I5_9BACT</name>
<accession>A0A8T9Q6I5</accession>
<keyword evidence="4" id="KW-1185">Reference proteome</keyword>
<evidence type="ECO:0000256" key="2">
    <source>
        <dbReference type="SAM" id="Phobius"/>
    </source>
</evidence>
<dbReference type="KEGG" id="hcu:MUN79_18395"/>
<proteinExistence type="predicted"/>
<protein>
    <submittedName>
        <fullName evidence="3">Uncharacterized protein</fullName>
    </submittedName>
</protein>
<reference evidence="3" key="1">
    <citation type="submission" date="2022-04" db="EMBL/GenBank/DDBJ databases">
        <title>Hymenobacter sp. isolated from the air.</title>
        <authorList>
            <person name="Won M."/>
            <person name="Lee C.-M."/>
            <person name="Woen H.-Y."/>
            <person name="Kwon S.-W."/>
        </authorList>
    </citation>
    <scope>NUCLEOTIDE SEQUENCE</scope>
    <source>
        <strain evidence="3">5116S-3</strain>
    </source>
</reference>
<dbReference type="EMBL" id="CP095046">
    <property type="protein sequence ID" value="UOQ70663.1"/>
    <property type="molecule type" value="Genomic_DNA"/>
</dbReference>
<dbReference type="Proteomes" id="UP000831796">
    <property type="component" value="Chromosome"/>
</dbReference>
<keyword evidence="2" id="KW-0472">Membrane</keyword>
<dbReference type="RefSeq" id="WP_244674081.1">
    <property type="nucleotide sequence ID" value="NZ_CP095046.1"/>
</dbReference>
<sequence length="257" mass="29479">MGLVVVFRRDKKLVLVLLLPLLLTLLASGLQKYPFYERLLVFLAPILILLVAWGAQRMAAALAPRWRLLLPVLVLAPPLFTSGRQVAEPGRFGGYKKSYFKEGLLFVNRRWQPGDVVYLYWNHESPYRYYKEAYGLKYTAVPGRDVRWVSRDLPDYIRNVTTDFLAVAGGQRAWFVCNDLVTGIGDIETAPAWYYVEDIRFGDEIRRSIARHKPQRLLLRQQWADAYLFAKTPAGRAPEPLKRRATGPPAWAARGKD</sequence>
<feature type="region of interest" description="Disordered" evidence="1">
    <location>
        <begin position="237"/>
        <end position="257"/>
    </location>
</feature>
<feature type="transmembrane region" description="Helical" evidence="2">
    <location>
        <begin position="39"/>
        <end position="56"/>
    </location>
</feature>
<keyword evidence="2" id="KW-0812">Transmembrane</keyword>
<organism evidence="3 4">
    <name type="scientific">Hymenobacter cellulosilyticus</name>
    <dbReference type="NCBI Taxonomy" id="2932248"/>
    <lineage>
        <taxon>Bacteria</taxon>
        <taxon>Pseudomonadati</taxon>
        <taxon>Bacteroidota</taxon>
        <taxon>Cytophagia</taxon>
        <taxon>Cytophagales</taxon>
        <taxon>Hymenobacteraceae</taxon>
        <taxon>Hymenobacter</taxon>
    </lineage>
</organism>
<keyword evidence="2" id="KW-1133">Transmembrane helix</keyword>
<gene>
    <name evidence="3" type="ORF">MUN79_18395</name>
</gene>
<evidence type="ECO:0000256" key="1">
    <source>
        <dbReference type="SAM" id="MobiDB-lite"/>
    </source>
</evidence>
<dbReference type="AlphaFoldDB" id="A0A8T9Q6I5"/>
<evidence type="ECO:0000313" key="3">
    <source>
        <dbReference type="EMBL" id="UOQ70663.1"/>
    </source>
</evidence>
<evidence type="ECO:0000313" key="4">
    <source>
        <dbReference type="Proteomes" id="UP000831796"/>
    </source>
</evidence>